<feature type="compositionally biased region" description="Acidic residues" evidence="1">
    <location>
        <begin position="328"/>
        <end position="344"/>
    </location>
</feature>
<feature type="compositionally biased region" description="Polar residues" evidence="1">
    <location>
        <begin position="316"/>
        <end position="327"/>
    </location>
</feature>
<dbReference type="Proteomes" id="UP000504637">
    <property type="component" value="Unplaced"/>
</dbReference>
<dbReference type="Gene3D" id="2.60.40.4370">
    <property type="match status" value="1"/>
</dbReference>
<proteinExistence type="predicted"/>
<feature type="compositionally biased region" description="Polar residues" evidence="1">
    <location>
        <begin position="192"/>
        <end position="201"/>
    </location>
</feature>
<dbReference type="InterPro" id="IPR019481">
    <property type="entry name" value="TFIIIC_triple_barrel"/>
</dbReference>
<sequence length="344" mass="37908">MVIQAESMATDEWEYEYDPNETEDCYITLDLTTYVPDALATKSNTRTAKQPTSIDNDKTPQSENDAAPTSVGKLEIADLHTRQPFIKFNDRMYHGTWSTDYGSQVYVANPGAVQDPVLAGNMLDIVGVSRARIVATPARLRGEQKSATQHDVLEDENLEMSAHSEEIGSGELTDEHTISQTTKQRKTPLSERPQTGNGSQAASFLQRLTRIKQQKGEKDPVPLYGVKIYNAPSPEAQQAIRDAALQNDAEQVGRASDFPPARRRRYPRENQAFTTDARSATSTAVTGLKSSTTIRGRPSRDAIVQSLGFRDMGTADSENSLDVQVLSTDDEVDDDDGDDEYEGV</sequence>
<organism evidence="4">
    <name type="scientific">Dissoconium aciculare CBS 342.82</name>
    <dbReference type="NCBI Taxonomy" id="1314786"/>
    <lineage>
        <taxon>Eukaryota</taxon>
        <taxon>Fungi</taxon>
        <taxon>Dikarya</taxon>
        <taxon>Ascomycota</taxon>
        <taxon>Pezizomycotina</taxon>
        <taxon>Dothideomycetes</taxon>
        <taxon>Dothideomycetidae</taxon>
        <taxon>Mycosphaerellales</taxon>
        <taxon>Dissoconiaceae</taxon>
        <taxon>Dissoconium</taxon>
    </lineage>
</organism>
<accession>A0A6J3LYH9</accession>
<protein>
    <recommendedName>
        <fullName evidence="2">Transcription factor TFIIIC triple barrel domain-containing protein</fullName>
    </recommendedName>
</protein>
<feature type="region of interest" description="Disordered" evidence="1">
    <location>
        <begin position="160"/>
        <end position="201"/>
    </location>
</feature>
<evidence type="ECO:0000313" key="3">
    <source>
        <dbReference type="Proteomes" id="UP000504637"/>
    </source>
</evidence>
<evidence type="ECO:0000256" key="1">
    <source>
        <dbReference type="SAM" id="MobiDB-lite"/>
    </source>
</evidence>
<dbReference type="Pfam" id="PF10419">
    <property type="entry name" value="TFIIIC_sub6"/>
    <property type="match status" value="1"/>
</dbReference>
<evidence type="ECO:0000259" key="2">
    <source>
        <dbReference type="Pfam" id="PF10419"/>
    </source>
</evidence>
<reference evidence="4" key="1">
    <citation type="submission" date="2020-01" db="EMBL/GenBank/DDBJ databases">
        <authorList>
            <consortium name="DOE Joint Genome Institute"/>
            <person name="Haridas S."/>
            <person name="Albert R."/>
            <person name="Binder M."/>
            <person name="Bloem J."/>
            <person name="Labutti K."/>
            <person name="Salamov A."/>
            <person name="Andreopoulos B."/>
            <person name="Baker S.E."/>
            <person name="Barry K."/>
            <person name="Bills G."/>
            <person name="Bluhm B.H."/>
            <person name="Cannon C."/>
            <person name="Castanera R."/>
            <person name="Culley D.E."/>
            <person name="Daum C."/>
            <person name="Ezra D."/>
            <person name="Gonzalez J.B."/>
            <person name="Henrissat B."/>
            <person name="Kuo A."/>
            <person name="Liang C."/>
            <person name="Lipzen A."/>
            <person name="Lutzoni F."/>
            <person name="Magnuson J."/>
            <person name="Mondo S."/>
            <person name="Nolan M."/>
            <person name="Ohm R."/>
            <person name="Pangilinan J."/>
            <person name="Park H.-J."/>
            <person name="Ramirez L."/>
            <person name="Alfaro M."/>
            <person name="Sun H."/>
            <person name="Tritt A."/>
            <person name="Yoshinaga Y."/>
            <person name="Zwiers L.-H."/>
            <person name="Turgeon B.G."/>
            <person name="Goodwin S.B."/>
            <person name="Spatafora J.W."/>
            <person name="Crous P.W."/>
            <person name="Grigoriev I.V."/>
        </authorList>
    </citation>
    <scope>NUCLEOTIDE SEQUENCE</scope>
    <source>
        <strain evidence="4">CBS 342.82</strain>
    </source>
</reference>
<dbReference type="AlphaFoldDB" id="A0A6J3LYH9"/>
<dbReference type="RefSeq" id="XP_033457852.1">
    <property type="nucleotide sequence ID" value="XM_033608612.1"/>
</dbReference>
<evidence type="ECO:0000313" key="4">
    <source>
        <dbReference type="RefSeq" id="XP_033457852.1"/>
    </source>
</evidence>
<keyword evidence="3" id="KW-1185">Reference proteome</keyword>
<feature type="domain" description="Transcription factor TFIIIC triple barrel" evidence="2">
    <location>
        <begin position="20"/>
        <end position="140"/>
    </location>
</feature>
<reference evidence="4" key="2">
    <citation type="submission" date="2020-04" db="EMBL/GenBank/DDBJ databases">
        <authorList>
            <consortium name="NCBI Genome Project"/>
        </authorList>
    </citation>
    <scope>NUCLEOTIDE SEQUENCE</scope>
    <source>
        <strain evidence="4">CBS 342.82</strain>
    </source>
</reference>
<feature type="compositionally biased region" description="Polar residues" evidence="1">
    <location>
        <begin position="271"/>
        <end position="294"/>
    </location>
</feature>
<reference evidence="4" key="3">
    <citation type="submission" date="2025-08" db="UniProtKB">
        <authorList>
            <consortium name="RefSeq"/>
        </authorList>
    </citation>
    <scope>IDENTIFICATION</scope>
    <source>
        <strain evidence="4">CBS 342.82</strain>
    </source>
</reference>
<feature type="region of interest" description="Disordered" evidence="1">
    <location>
        <begin position="42"/>
        <end position="71"/>
    </location>
</feature>
<dbReference type="OrthoDB" id="1877767at2759"/>
<feature type="compositionally biased region" description="Polar residues" evidence="1">
    <location>
        <begin position="42"/>
        <end position="54"/>
    </location>
</feature>
<dbReference type="GeneID" id="54366412"/>
<gene>
    <name evidence="4" type="ORF">K489DRAFT_43660</name>
</gene>
<feature type="region of interest" description="Disordered" evidence="1">
    <location>
        <begin position="247"/>
        <end position="344"/>
    </location>
</feature>
<name>A0A6J3LYH9_9PEZI</name>